<protein>
    <submittedName>
        <fullName evidence="2">Uncharacterized protein</fullName>
    </submittedName>
</protein>
<comment type="caution">
    <text evidence="2">The sequence shown here is derived from an EMBL/GenBank/DDBJ whole genome shotgun (WGS) entry which is preliminary data.</text>
</comment>
<evidence type="ECO:0000313" key="3">
    <source>
        <dbReference type="Proteomes" id="UP000245383"/>
    </source>
</evidence>
<dbReference type="Proteomes" id="UP000245383">
    <property type="component" value="Unassembled WGS sequence"/>
</dbReference>
<gene>
    <name evidence="2" type="ORF">BB561_006369</name>
</gene>
<proteinExistence type="predicted"/>
<dbReference type="STRING" id="133385.A0A2T9Y4V6"/>
<reference evidence="2 3" key="1">
    <citation type="journal article" date="2018" name="MBio">
        <title>Comparative Genomics Reveals the Core Gene Toolbox for the Fungus-Insect Symbiosis.</title>
        <authorList>
            <person name="Wang Y."/>
            <person name="Stata M."/>
            <person name="Wang W."/>
            <person name="Stajich J.E."/>
            <person name="White M.M."/>
            <person name="Moncalvo J.M."/>
        </authorList>
    </citation>
    <scope>NUCLEOTIDE SEQUENCE [LARGE SCALE GENOMIC DNA]</scope>
    <source>
        <strain evidence="2 3">SWE-8-4</strain>
    </source>
</reference>
<accession>A0A2T9Y4V6</accession>
<feature type="compositionally biased region" description="Basic and acidic residues" evidence="1">
    <location>
        <begin position="176"/>
        <end position="185"/>
    </location>
</feature>
<organism evidence="2 3">
    <name type="scientific">Smittium simulii</name>
    <dbReference type="NCBI Taxonomy" id="133385"/>
    <lineage>
        <taxon>Eukaryota</taxon>
        <taxon>Fungi</taxon>
        <taxon>Fungi incertae sedis</taxon>
        <taxon>Zoopagomycota</taxon>
        <taxon>Kickxellomycotina</taxon>
        <taxon>Harpellomycetes</taxon>
        <taxon>Harpellales</taxon>
        <taxon>Legeriomycetaceae</taxon>
        <taxon>Smittium</taxon>
    </lineage>
</organism>
<evidence type="ECO:0000256" key="1">
    <source>
        <dbReference type="SAM" id="MobiDB-lite"/>
    </source>
</evidence>
<dbReference type="AlphaFoldDB" id="A0A2T9Y4V6"/>
<keyword evidence="3" id="KW-1185">Reference proteome</keyword>
<name>A0A2T9Y4V6_9FUNG</name>
<feature type="region of interest" description="Disordered" evidence="1">
    <location>
        <begin position="162"/>
        <end position="191"/>
    </location>
</feature>
<dbReference type="EMBL" id="MBFR01000506">
    <property type="protein sequence ID" value="PVU87370.1"/>
    <property type="molecule type" value="Genomic_DNA"/>
</dbReference>
<evidence type="ECO:0000313" key="2">
    <source>
        <dbReference type="EMBL" id="PVU87370.1"/>
    </source>
</evidence>
<sequence>MCVGGSDRRIGCSWPQFFENLEEALYFVTNAIGDSYVTPEEANFFVKTPTVCNGRPVNFIKPSTMQDVNIVKIQNFSETKTGCCKPYDIKVLLVELCFFVGVRDNDDPQAEILNLLEFENIIVPINYNRCKPVCNFCRESGHWKSDYSKFLKKKKVKIQPFLQPKTAKTAKKSSKNKGEKDELRQTKIMQK</sequence>